<organism evidence="1 2">
    <name type="scientific">Trichonephila inaurata madagascariensis</name>
    <dbReference type="NCBI Taxonomy" id="2747483"/>
    <lineage>
        <taxon>Eukaryota</taxon>
        <taxon>Metazoa</taxon>
        <taxon>Ecdysozoa</taxon>
        <taxon>Arthropoda</taxon>
        <taxon>Chelicerata</taxon>
        <taxon>Arachnida</taxon>
        <taxon>Araneae</taxon>
        <taxon>Araneomorphae</taxon>
        <taxon>Entelegynae</taxon>
        <taxon>Araneoidea</taxon>
        <taxon>Nephilidae</taxon>
        <taxon>Trichonephila</taxon>
        <taxon>Trichonephila inaurata</taxon>
    </lineage>
</organism>
<dbReference type="Proteomes" id="UP000886998">
    <property type="component" value="Unassembled WGS sequence"/>
</dbReference>
<dbReference type="AlphaFoldDB" id="A0A8X6Y7U9"/>
<sequence>MIHIDIALIYIQHQASIKIPSSSSEYFSRSNPKRFLLLIQRIQFPSTALITLEPDFWFKAFRRRLVSVARTWSKLFVRKCGGDEKSIYADIERNLVKRYCYLWYLLSVEPP</sequence>
<name>A0A8X6Y7U9_9ARAC</name>
<reference evidence="1" key="1">
    <citation type="submission" date="2020-08" db="EMBL/GenBank/DDBJ databases">
        <title>Multicomponent nature underlies the extraordinary mechanical properties of spider dragline silk.</title>
        <authorList>
            <person name="Kono N."/>
            <person name="Nakamura H."/>
            <person name="Mori M."/>
            <person name="Yoshida Y."/>
            <person name="Ohtoshi R."/>
            <person name="Malay A.D."/>
            <person name="Moran D.A.P."/>
            <person name="Tomita M."/>
            <person name="Numata K."/>
            <person name="Arakawa K."/>
        </authorList>
    </citation>
    <scope>NUCLEOTIDE SEQUENCE</scope>
</reference>
<protein>
    <submittedName>
        <fullName evidence="1">Uncharacterized protein</fullName>
    </submittedName>
</protein>
<evidence type="ECO:0000313" key="2">
    <source>
        <dbReference type="Proteomes" id="UP000886998"/>
    </source>
</evidence>
<evidence type="ECO:0000313" key="1">
    <source>
        <dbReference type="EMBL" id="GFY65807.1"/>
    </source>
</evidence>
<gene>
    <name evidence="1" type="ORF">TNIN_6231</name>
</gene>
<proteinExistence type="predicted"/>
<dbReference type="EMBL" id="BMAV01015695">
    <property type="protein sequence ID" value="GFY65807.1"/>
    <property type="molecule type" value="Genomic_DNA"/>
</dbReference>
<accession>A0A8X6Y7U9</accession>
<keyword evidence="2" id="KW-1185">Reference proteome</keyword>
<comment type="caution">
    <text evidence="1">The sequence shown here is derived from an EMBL/GenBank/DDBJ whole genome shotgun (WGS) entry which is preliminary data.</text>
</comment>